<name>A0A1G9WX29_9FLAO</name>
<protein>
    <recommendedName>
        <fullName evidence="1">3-keto-alpha-glucoside-1,2-lyase/3-keto-2-hydroxy-glucal hydratase domain-containing protein</fullName>
    </recommendedName>
</protein>
<dbReference type="RefSeq" id="WP_218129625.1">
    <property type="nucleotide sequence ID" value="NZ_FNGV01000016.1"/>
</dbReference>
<accession>A0A1G9WX29</accession>
<feature type="domain" description="3-keto-alpha-glucoside-1,2-lyase/3-keto-2-hydroxy-glucal hydratase" evidence="1">
    <location>
        <begin position="34"/>
        <end position="263"/>
    </location>
</feature>
<dbReference type="Proteomes" id="UP000199440">
    <property type="component" value="Unassembled WGS sequence"/>
</dbReference>
<keyword evidence="3" id="KW-1185">Reference proteome</keyword>
<feature type="domain" description="3-keto-alpha-glucoside-1,2-lyase/3-keto-2-hydroxy-glucal hydratase" evidence="1">
    <location>
        <begin position="276"/>
        <end position="450"/>
    </location>
</feature>
<reference evidence="2 3" key="1">
    <citation type="submission" date="2016-10" db="EMBL/GenBank/DDBJ databases">
        <authorList>
            <person name="de Groot N.N."/>
        </authorList>
    </citation>
    <scope>NUCLEOTIDE SEQUENCE [LARGE SCALE GENOMIC DNA]</scope>
    <source>
        <strain evidence="2 3">DSM 19886</strain>
    </source>
</reference>
<proteinExistence type="predicted"/>
<dbReference type="Gene3D" id="2.60.120.560">
    <property type="entry name" value="Exo-inulinase, domain 1"/>
    <property type="match status" value="2"/>
</dbReference>
<dbReference type="EMBL" id="FNGV01000016">
    <property type="protein sequence ID" value="SDM88979.1"/>
    <property type="molecule type" value="Genomic_DNA"/>
</dbReference>
<gene>
    <name evidence="2" type="ORF">SAMN04488514_11694</name>
</gene>
<dbReference type="InterPro" id="IPR010496">
    <property type="entry name" value="AL/BT2_dom"/>
</dbReference>
<dbReference type="AlphaFoldDB" id="A0A1G9WX29"/>
<dbReference type="GO" id="GO:0016787">
    <property type="term" value="F:hydrolase activity"/>
    <property type="evidence" value="ECO:0007669"/>
    <property type="project" value="InterPro"/>
</dbReference>
<dbReference type="Pfam" id="PF06439">
    <property type="entry name" value="3keto-disac_hyd"/>
    <property type="match status" value="2"/>
</dbReference>
<evidence type="ECO:0000313" key="2">
    <source>
        <dbReference type="EMBL" id="SDM88979.1"/>
    </source>
</evidence>
<sequence>MKRITLVILTYVCIMSGEIDSVVAQSTQPQQNTIHLLNGKNLDSWYTFIKDRGKNSDPKNVFTVKDGILHISGEEWGCITTNEEYSNYKLVVEYKWGTKTLGSRAGKARDSGILFHSKGDDGGYSGTWMHSLECNIIEGGTGDFIVVGDKSNDFLLTSSVAPEKQNGSYIYQSGGEPVTVNGGRINWNGRDPNWKDEENFRGVNDLTNPFGAWNRLECIVKGRDISIYLNGTLVNHAIFSRPDEGRIQIQSEGAEIFYRKIDLTPLPVTPYYIPEGYKSIFNGKDLSGWKIHGTEKWYVNNGELICESGPDKKYGYLSTDKTYKDFTLDFDFKQEADGNSGVFVRSNIKGTAITGWQVEVAPTKMHTGGVYESGGRGWLIQPSAENEKALRQGEWNHMRIKVEGDEITSWLNGIQMVHLKDVKFGTGKGHIALQIHSGGGIKVRWKDLYIEEL</sequence>
<evidence type="ECO:0000259" key="1">
    <source>
        <dbReference type="Pfam" id="PF06439"/>
    </source>
</evidence>
<evidence type="ECO:0000313" key="3">
    <source>
        <dbReference type="Proteomes" id="UP000199440"/>
    </source>
</evidence>
<dbReference type="STRING" id="192904.SAMN04488514_11694"/>
<organism evidence="2 3">
    <name type="scientific">Kriegella aquimaris</name>
    <dbReference type="NCBI Taxonomy" id="192904"/>
    <lineage>
        <taxon>Bacteria</taxon>
        <taxon>Pseudomonadati</taxon>
        <taxon>Bacteroidota</taxon>
        <taxon>Flavobacteriia</taxon>
        <taxon>Flavobacteriales</taxon>
        <taxon>Flavobacteriaceae</taxon>
        <taxon>Kriegella</taxon>
    </lineage>
</organism>